<keyword evidence="3 5" id="KW-0378">Hydrolase</keyword>
<dbReference type="SUPFAM" id="SSF52743">
    <property type="entry name" value="Subtilisin-like"/>
    <property type="match status" value="1"/>
</dbReference>
<dbReference type="FunFam" id="3.40.50.200:FF:000014">
    <property type="entry name" value="Proteinase K"/>
    <property type="match status" value="1"/>
</dbReference>
<dbReference type="CDD" id="cd04077">
    <property type="entry name" value="Peptidases_S8_PCSK9_ProteinaseK_like"/>
    <property type="match status" value="1"/>
</dbReference>
<evidence type="ECO:0000256" key="2">
    <source>
        <dbReference type="ARBA" id="ARBA00022670"/>
    </source>
</evidence>
<dbReference type="GO" id="GO:0005615">
    <property type="term" value="C:extracellular space"/>
    <property type="evidence" value="ECO:0007669"/>
    <property type="project" value="TreeGrafter"/>
</dbReference>
<dbReference type="Proteomes" id="UP000298030">
    <property type="component" value="Unassembled WGS sequence"/>
</dbReference>
<dbReference type="InterPro" id="IPR023828">
    <property type="entry name" value="Peptidase_S8_Ser-AS"/>
</dbReference>
<dbReference type="Pfam" id="PF00082">
    <property type="entry name" value="Peptidase_S8"/>
    <property type="match status" value="1"/>
</dbReference>
<keyword evidence="10" id="KW-1185">Reference proteome</keyword>
<dbReference type="AlphaFoldDB" id="A0A4Y7SHL4"/>
<dbReference type="Gene3D" id="3.40.50.200">
    <property type="entry name" value="Peptidase S8/S53 domain"/>
    <property type="match status" value="1"/>
</dbReference>
<dbReference type="InterPro" id="IPR037045">
    <property type="entry name" value="S8pro/Inhibitor_I9_sf"/>
</dbReference>
<sequence>MRLFNTIATVLTLAIAVSALATPSPLKVVERSHGEVSGKHIVRFKKGVTMGGWMGRLRKSSNAVKFEIINGVALELDDDELDALRGSDDVDSIADDPIMYAFATQTNATWGLQRITQAGALSSQNAAGRTFSYTYNNTAGAGVDVYVVDTGVLTTHREFGGRARWGTSFVGETRDGNGHGTHCAGSVASFTYGVAKKANIIAVQVLSSSGSGATSGIISGLNWVAAQARNSRRPSVVSMSLGGTASTSLDSAIASLTAAGVHVVVAAGNSNVNAANTSPARAVSAITVGASTVTDTRATYSNYGAVVDVFAPGTAIISTWIGASNTATNSISGTSMATPHVAGVVAYLISRDGNVTPAAMQTKIKSLSTKNAISGIPSGTVNNLLRI</sequence>
<evidence type="ECO:0000256" key="6">
    <source>
        <dbReference type="RuleBase" id="RU003355"/>
    </source>
</evidence>
<dbReference type="InterPro" id="IPR022398">
    <property type="entry name" value="Peptidase_S8_His-AS"/>
</dbReference>
<dbReference type="GO" id="GO:0004252">
    <property type="term" value="F:serine-type endopeptidase activity"/>
    <property type="evidence" value="ECO:0007669"/>
    <property type="project" value="UniProtKB-UniRule"/>
</dbReference>
<reference evidence="9 10" key="1">
    <citation type="journal article" date="2019" name="Nat. Ecol. Evol.">
        <title>Megaphylogeny resolves global patterns of mushroom evolution.</title>
        <authorList>
            <person name="Varga T."/>
            <person name="Krizsan K."/>
            <person name="Foldi C."/>
            <person name="Dima B."/>
            <person name="Sanchez-Garcia M."/>
            <person name="Sanchez-Ramirez S."/>
            <person name="Szollosi G.J."/>
            <person name="Szarkandi J.G."/>
            <person name="Papp V."/>
            <person name="Albert L."/>
            <person name="Andreopoulos W."/>
            <person name="Angelini C."/>
            <person name="Antonin V."/>
            <person name="Barry K.W."/>
            <person name="Bougher N.L."/>
            <person name="Buchanan P."/>
            <person name="Buyck B."/>
            <person name="Bense V."/>
            <person name="Catcheside P."/>
            <person name="Chovatia M."/>
            <person name="Cooper J."/>
            <person name="Damon W."/>
            <person name="Desjardin D."/>
            <person name="Finy P."/>
            <person name="Geml J."/>
            <person name="Haridas S."/>
            <person name="Hughes K."/>
            <person name="Justo A."/>
            <person name="Karasinski D."/>
            <person name="Kautmanova I."/>
            <person name="Kiss B."/>
            <person name="Kocsube S."/>
            <person name="Kotiranta H."/>
            <person name="LaButti K.M."/>
            <person name="Lechner B.E."/>
            <person name="Liimatainen K."/>
            <person name="Lipzen A."/>
            <person name="Lukacs Z."/>
            <person name="Mihaltcheva S."/>
            <person name="Morgado L.N."/>
            <person name="Niskanen T."/>
            <person name="Noordeloos M.E."/>
            <person name="Ohm R.A."/>
            <person name="Ortiz-Santana B."/>
            <person name="Ovrebo C."/>
            <person name="Racz N."/>
            <person name="Riley R."/>
            <person name="Savchenko A."/>
            <person name="Shiryaev A."/>
            <person name="Soop K."/>
            <person name="Spirin V."/>
            <person name="Szebenyi C."/>
            <person name="Tomsovsky M."/>
            <person name="Tulloss R.E."/>
            <person name="Uehling J."/>
            <person name="Grigoriev I.V."/>
            <person name="Vagvolgyi C."/>
            <person name="Papp T."/>
            <person name="Martin F.M."/>
            <person name="Miettinen O."/>
            <person name="Hibbett D.S."/>
            <person name="Nagy L.G."/>
        </authorList>
    </citation>
    <scope>NUCLEOTIDE SEQUENCE [LARGE SCALE GENOMIC DNA]</scope>
    <source>
        <strain evidence="9 10">FP101781</strain>
    </source>
</reference>
<dbReference type="PROSITE" id="PS00136">
    <property type="entry name" value="SUBTILASE_ASP"/>
    <property type="match status" value="1"/>
</dbReference>
<evidence type="ECO:0000256" key="5">
    <source>
        <dbReference type="PROSITE-ProRule" id="PRU01240"/>
    </source>
</evidence>
<gene>
    <name evidence="9" type="ORF">FA13DRAFT_1800061</name>
</gene>
<keyword evidence="4 5" id="KW-0720">Serine protease</keyword>
<feature type="chain" id="PRO_5021288003" evidence="7">
    <location>
        <begin position="22"/>
        <end position="387"/>
    </location>
</feature>
<feature type="active site" description="Charge relay system" evidence="5">
    <location>
        <position position="335"/>
    </location>
</feature>
<dbReference type="PANTHER" id="PTHR43806">
    <property type="entry name" value="PEPTIDASE S8"/>
    <property type="match status" value="1"/>
</dbReference>
<evidence type="ECO:0000256" key="7">
    <source>
        <dbReference type="SAM" id="SignalP"/>
    </source>
</evidence>
<dbReference type="InterPro" id="IPR023827">
    <property type="entry name" value="Peptidase_S8_Asp-AS"/>
</dbReference>
<dbReference type="PROSITE" id="PS51892">
    <property type="entry name" value="SUBTILASE"/>
    <property type="match status" value="1"/>
</dbReference>
<dbReference type="InterPro" id="IPR050131">
    <property type="entry name" value="Peptidase_S8_subtilisin-like"/>
</dbReference>
<comment type="caution">
    <text evidence="9">The sequence shown here is derived from an EMBL/GenBank/DDBJ whole genome shotgun (WGS) entry which is preliminary data.</text>
</comment>
<dbReference type="PRINTS" id="PR00723">
    <property type="entry name" value="SUBTILISIN"/>
</dbReference>
<keyword evidence="7" id="KW-0732">Signal</keyword>
<protein>
    <submittedName>
        <fullName evidence="9">Serine protease</fullName>
    </submittedName>
</protein>
<organism evidence="9 10">
    <name type="scientific">Coprinellus micaceus</name>
    <name type="common">Glistening ink-cap mushroom</name>
    <name type="synonym">Coprinus micaceus</name>
    <dbReference type="NCBI Taxonomy" id="71717"/>
    <lineage>
        <taxon>Eukaryota</taxon>
        <taxon>Fungi</taxon>
        <taxon>Dikarya</taxon>
        <taxon>Basidiomycota</taxon>
        <taxon>Agaricomycotina</taxon>
        <taxon>Agaricomycetes</taxon>
        <taxon>Agaricomycetidae</taxon>
        <taxon>Agaricales</taxon>
        <taxon>Agaricineae</taxon>
        <taxon>Psathyrellaceae</taxon>
        <taxon>Coprinellus</taxon>
    </lineage>
</organism>
<evidence type="ECO:0000259" key="8">
    <source>
        <dbReference type="Pfam" id="PF00082"/>
    </source>
</evidence>
<feature type="signal peptide" evidence="7">
    <location>
        <begin position="1"/>
        <end position="21"/>
    </location>
</feature>
<accession>A0A4Y7SHL4</accession>
<dbReference type="OrthoDB" id="19448at2759"/>
<dbReference type="PANTHER" id="PTHR43806:SF58">
    <property type="entry name" value="ALKALINE PROTEASE 1-RELATED"/>
    <property type="match status" value="1"/>
</dbReference>
<name>A0A4Y7SHL4_COPMI</name>
<dbReference type="InterPro" id="IPR034193">
    <property type="entry name" value="PCSK9_ProteinaseK-like"/>
</dbReference>
<dbReference type="InterPro" id="IPR015500">
    <property type="entry name" value="Peptidase_S8_subtilisin-rel"/>
</dbReference>
<dbReference type="InterPro" id="IPR036852">
    <property type="entry name" value="Peptidase_S8/S53_dom_sf"/>
</dbReference>
<dbReference type="InterPro" id="IPR000209">
    <property type="entry name" value="Peptidase_S8/S53_dom"/>
</dbReference>
<dbReference type="GO" id="GO:0006508">
    <property type="term" value="P:proteolysis"/>
    <property type="evidence" value="ECO:0007669"/>
    <property type="project" value="UniProtKB-KW"/>
</dbReference>
<proteinExistence type="inferred from homology"/>
<feature type="active site" description="Charge relay system" evidence="5">
    <location>
        <position position="149"/>
    </location>
</feature>
<evidence type="ECO:0000313" key="10">
    <source>
        <dbReference type="Proteomes" id="UP000298030"/>
    </source>
</evidence>
<evidence type="ECO:0000256" key="1">
    <source>
        <dbReference type="ARBA" id="ARBA00011073"/>
    </source>
</evidence>
<feature type="active site" description="Charge relay system" evidence="5">
    <location>
        <position position="179"/>
    </location>
</feature>
<evidence type="ECO:0000313" key="9">
    <source>
        <dbReference type="EMBL" id="TEB21325.1"/>
    </source>
</evidence>
<feature type="domain" description="Peptidase S8/S53" evidence="8">
    <location>
        <begin position="140"/>
        <end position="371"/>
    </location>
</feature>
<dbReference type="Gene3D" id="3.30.70.80">
    <property type="entry name" value="Peptidase S8 propeptide/proteinase inhibitor I9"/>
    <property type="match status" value="1"/>
</dbReference>
<dbReference type="PROSITE" id="PS00137">
    <property type="entry name" value="SUBTILASE_HIS"/>
    <property type="match status" value="1"/>
</dbReference>
<evidence type="ECO:0000256" key="4">
    <source>
        <dbReference type="ARBA" id="ARBA00022825"/>
    </source>
</evidence>
<dbReference type="PROSITE" id="PS00138">
    <property type="entry name" value="SUBTILASE_SER"/>
    <property type="match status" value="1"/>
</dbReference>
<keyword evidence="2 5" id="KW-0645">Protease</keyword>
<evidence type="ECO:0000256" key="3">
    <source>
        <dbReference type="ARBA" id="ARBA00022801"/>
    </source>
</evidence>
<dbReference type="STRING" id="71717.A0A4Y7SHL4"/>
<dbReference type="SUPFAM" id="SSF54897">
    <property type="entry name" value="Protease propeptides/inhibitors"/>
    <property type="match status" value="1"/>
</dbReference>
<comment type="similarity">
    <text evidence="1 5 6">Belongs to the peptidase S8 family.</text>
</comment>
<dbReference type="EMBL" id="QPFP01000115">
    <property type="protein sequence ID" value="TEB21325.1"/>
    <property type="molecule type" value="Genomic_DNA"/>
</dbReference>